<dbReference type="NCBIfam" id="TIGR01082">
    <property type="entry name" value="murC"/>
    <property type="match status" value="1"/>
</dbReference>
<protein>
    <recommendedName>
        <fullName evidence="3 14">UDP-N-acetylmuramate--L-alanine ligase</fullName>
        <ecNumber evidence="3 14">6.3.2.8</ecNumber>
    </recommendedName>
    <alternativeName>
        <fullName evidence="14">UDP-N-acetylmuramoyl-L-alanine synthetase</fullName>
    </alternativeName>
</protein>
<evidence type="ECO:0000259" key="16">
    <source>
        <dbReference type="Pfam" id="PF02875"/>
    </source>
</evidence>
<feature type="binding site" evidence="14">
    <location>
        <begin position="119"/>
        <end position="125"/>
    </location>
    <ligand>
        <name>ATP</name>
        <dbReference type="ChEBI" id="CHEBI:30616"/>
    </ligand>
</feature>
<evidence type="ECO:0000259" key="17">
    <source>
        <dbReference type="Pfam" id="PF08245"/>
    </source>
</evidence>
<evidence type="ECO:0000256" key="9">
    <source>
        <dbReference type="ARBA" id="ARBA00022960"/>
    </source>
</evidence>
<evidence type="ECO:0000256" key="6">
    <source>
        <dbReference type="ARBA" id="ARBA00022618"/>
    </source>
</evidence>
<dbReference type="EMBL" id="SLUK01000009">
    <property type="protein sequence ID" value="TCL42655.1"/>
    <property type="molecule type" value="Genomic_DNA"/>
</dbReference>
<evidence type="ECO:0000256" key="10">
    <source>
        <dbReference type="ARBA" id="ARBA00022984"/>
    </source>
</evidence>
<evidence type="ECO:0000256" key="14">
    <source>
        <dbReference type="HAMAP-Rule" id="MF_00046"/>
    </source>
</evidence>
<reference evidence="18 19" key="1">
    <citation type="submission" date="2019-03" db="EMBL/GenBank/DDBJ databases">
        <title>Genomic Encyclopedia of Type Strains, Phase IV (KMG-IV): sequencing the most valuable type-strain genomes for metagenomic binning, comparative biology and taxonomic classification.</title>
        <authorList>
            <person name="Goeker M."/>
        </authorList>
    </citation>
    <scope>NUCLEOTIDE SEQUENCE [LARGE SCALE GENOMIC DNA]</scope>
    <source>
        <strain evidence="18 19">DSM 100433</strain>
    </source>
</reference>
<dbReference type="InterPro" id="IPR013221">
    <property type="entry name" value="Mur_ligase_cen"/>
</dbReference>
<dbReference type="InterPro" id="IPR004101">
    <property type="entry name" value="Mur_ligase_C"/>
</dbReference>
<evidence type="ECO:0000259" key="15">
    <source>
        <dbReference type="Pfam" id="PF01225"/>
    </source>
</evidence>
<dbReference type="EC" id="6.3.2.8" evidence="3 14"/>
<comment type="caution">
    <text evidence="18">The sequence shown here is derived from an EMBL/GenBank/DDBJ whole genome shotgun (WGS) entry which is preliminary data.</text>
</comment>
<keyword evidence="6 14" id="KW-0132">Cell division</keyword>
<dbReference type="GO" id="GO:0009252">
    <property type="term" value="P:peptidoglycan biosynthetic process"/>
    <property type="evidence" value="ECO:0007669"/>
    <property type="project" value="UniProtKB-UniRule"/>
</dbReference>
<dbReference type="SUPFAM" id="SSF53623">
    <property type="entry name" value="MurD-like peptide ligases, catalytic domain"/>
    <property type="match status" value="1"/>
</dbReference>
<dbReference type="GO" id="GO:0008360">
    <property type="term" value="P:regulation of cell shape"/>
    <property type="evidence" value="ECO:0007669"/>
    <property type="project" value="UniProtKB-KW"/>
</dbReference>
<comment type="catalytic activity">
    <reaction evidence="13 14">
        <text>UDP-N-acetyl-alpha-D-muramate + L-alanine + ATP = UDP-N-acetyl-alpha-D-muramoyl-L-alanine + ADP + phosphate + H(+)</text>
        <dbReference type="Rhea" id="RHEA:23372"/>
        <dbReference type="ChEBI" id="CHEBI:15378"/>
        <dbReference type="ChEBI" id="CHEBI:30616"/>
        <dbReference type="ChEBI" id="CHEBI:43474"/>
        <dbReference type="ChEBI" id="CHEBI:57972"/>
        <dbReference type="ChEBI" id="CHEBI:70757"/>
        <dbReference type="ChEBI" id="CHEBI:83898"/>
        <dbReference type="ChEBI" id="CHEBI:456216"/>
        <dbReference type="EC" id="6.3.2.8"/>
    </reaction>
</comment>
<sequence length="455" mass="49352">MRVPADILEGKRHIHFIGIGGSGTFPLAQILLKRGYEISGSDNNPGDTIELEKSMGMKVMMGQDPKNIEGADAIVYSAAIMEDNPELIAAKASGKPVLERSELLGLITSQYQNCIGISGTHGKTTTTALLTHILLAAGADPSAVIGGKLREIGGNGRVGQSENLVVESCEFVDTFLHLYPDIAVILNVDEDHLDYFKNLENIICSFHKFASLATRCVIANGDDENTCRALEGLSQRVVTFGLGDKNDWQAKEVAKDPEGAGYRYALYHGGARVCEVLTAVPGEHNVSNSLAAIACACESGVDPAEAAKHVGSFTGAGRRFEILGERNGVTIADDYAHHPKEIEVTLRAARAMGYRRVWAVHQPFTYSRTALLLEDFAKALSLADRVVLSEIMGAREYNTYDIYAKDLAEKIEGCVWFETFPEIARYVMENAGEGDLVITLGCGDVYKCAKLMLQE</sequence>
<evidence type="ECO:0000256" key="11">
    <source>
        <dbReference type="ARBA" id="ARBA00023306"/>
    </source>
</evidence>
<evidence type="ECO:0000256" key="4">
    <source>
        <dbReference type="ARBA" id="ARBA00022490"/>
    </source>
</evidence>
<dbReference type="GO" id="GO:0051301">
    <property type="term" value="P:cell division"/>
    <property type="evidence" value="ECO:0007669"/>
    <property type="project" value="UniProtKB-KW"/>
</dbReference>
<dbReference type="Pfam" id="PF02875">
    <property type="entry name" value="Mur_ligase_C"/>
    <property type="match status" value="1"/>
</dbReference>
<evidence type="ECO:0000256" key="5">
    <source>
        <dbReference type="ARBA" id="ARBA00022598"/>
    </source>
</evidence>
<evidence type="ECO:0000256" key="2">
    <source>
        <dbReference type="ARBA" id="ARBA00004752"/>
    </source>
</evidence>
<dbReference type="InterPro" id="IPR005758">
    <property type="entry name" value="UDP-N-AcMur_Ala_ligase_MurC"/>
</dbReference>
<feature type="domain" description="Mur ligase C-terminal" evidence="16">
    <location>
        <begin position="318"/>
        <end position="443"/>
    </location>
</feature>
<feature type="domain" description="Mur ligase N-terminal catalytic" evidence="15">
    <location>
        <begin position="13"/>
        <end position="111"/>
    </location>
</feature>
<feature type="domain" description="Mur ligase central" evidence="17">
    <location>
        <begin position="117"/>
        <end position="296"/>
    </location>
</feature>
<keyword evidence="11 14" id="KW-0131">Cell cycle</keyword>
<dbReference type="GO" id="GO:0005524">
    <property type="term" value="F:ATP binding"/>
    <property type="evidence" value="ECO:0007669"/>
    <property type="project" value="UniProtKB-UniRule"/>
</dbReference>
<dbReference type="GO" id="GO:0071555">
    <property type="term" value="P:cell wall organization"/>
    <property type="evidence" value="ECO:0007669"/>
    <property type="project" value="UniProtKB-KW"/>
</dbReference>
<organism evidence="18 19">
    <name type="scientific">Harryflintia acetispora</name>
    <dbReference type="NCBI Taxonomy" id="1849041"/>
    <lineage>
        <taxon>Bacteria</taxon>
        <taxon>Bacillati</taxon>
        <taxon>Bacillota</taxon>
        <taxon>Clostridia</taxon>
        <taxon>Eubacteriales</taxon>
        <taxon>Oscillospiraceae</taxon>
        <taxon>Harryflintia</taxon>
    </lineage>
</organism>
<comment type="pathway">
    <text evidence="2 14">Cell wall biogenesis; peptidoglycan biosynthesis.</text>
</comment>
<dbReference type="SUPFAM" id="SSF51984">
    <property type="entry name" value="MurCD N-terminal domain"/>
    <property type="match status" value="1"/>
</dbReference>
<comment type="function">
    <text evidence="14">Cell wall formation.</text>
</comment>
<evidence type="ECO:0000256" key="1">
    <source>
        <dbReference type="ARBA" id="ARBA00004496"/>
    </source>
</evidence>
<dbReference type="InterPro" id="IPR050061">
    <property type="entry name" value="MurCDEF_pg_biosynth"/>
</dbReference>
<dbReference type="InterPro" id="IPR036615">
    <property type="entry name" value="Mur_ligase_C_dom_sf"/>
</dbReference>
<keyword evidence="7 14" id="KW-0547">Nucleotide-binding</keyword>
<dbReference type="Proteomes" id="UP000294682">
    <property type="component" value="Unassembled WGS sequence"/>
</dbReference>
<name>A0A9X8UIN9_9FIRM</name>
<evidence type="ECO:0000256" key="3">
    <source>
        <dbReference type="ARBA" id="ARBA00012211"/>
    </source>
</evidence>
<evidence type="ECO:0000256" key="13">
    <source>
        <dbReference type="ARBA" id="ARBA00047833"/>
    </source>
</evidence>
<gene>
    <name evidence="14" type="primary">murC</name>
    <name evidence="18" type="ORF">EDD78_109126</name>
</gene>
<dbReference type="RefSeq" id="WP_132084930.1">
    <property type="nucleotide sequence ID" value="NZ_SLUK01000009.1"/>
</dbReference>
<keyword evidence="5 14" id="KW-0436">Ligase</keyword>
<dbReference type="GO" id="GO:0008763">
    <property type="term" value="F:UDP-N-acetylmuramate-L-alanine ligase activity"/>
    <property type="evidence" value="ECO:0007669"/>
    <property type="project" value="UniProtKB-UniRule"/>
</dbReference>
<comment type="similarity">
    <text evidence="14">Belongs to the MurCDEF family.</text>
</comment>
<dbReference type="PANTHER" id="PTHR43445">
    <property type="entry name" value="UDP-N-ACETYLMURAMATE--L-ALANINE LIGASE-RELATED"/>
    <property type="match status" value="1"/>
</dbReference>
<dbReference type="PANTHER" id="PTHR43445:SF3">
    <property type="entry name" value="UDP-N-ACETYLMURAMATE--L-ALANINE LIGASE"/>
    <property type="match status" value="1"/>
</dbReference>
<keyword evidence="9 14" id="KW-0133">Cell shape</keyword>
<comment type="subcellular location">
    <subcellularLocation>
        <location evidence="1 14">Cytoplasm</location>
    </subcellularLocation>
</comment>
<evidence type="ECO:0000313" key="19">
    <source>
        <dbReference type="Proteomes" id="UP000294682"/>
    </source>
</evidence>
<keyword evidence="8 14" id="KW-0067">ATP-binding</keyword>
<keyword evidence="12 14" id="KW-0961">Cell wall biogenesis/degradation</keyword>
<evidence type="ECO:0000256" key="7">
    <source>
        <dbReference type="ARBA" id="ARBA00022741"/>
    </source>
</evidence>
<dbReference type="AlphaFoldDB" id="A0A9X8UIN9"/>
<keyword evidence="19" id="KW-1185">Reference proteome</keyword>
<dbReference type="Gene3D" id="3.40.50.720">
    <property type="entry name" value="NAD(P)-binding Rossmann-like Domain"/>
    <property type="match status" value="1"/>
</dbReference>
<dbReference type="SUPFAM" id="SSF53244">
    <property type="entry name" value="MurD-like peptide ligases, peptide-binding domain"/>
    <property type="match status" value="1"/>
</dbReference>
<dbReference type="InterPro" id="IPR000713">
    <property type="entry name" value="Mur_ligase_N"/>
</dbReference>
<dbReference type="HAMAP" id="MF_00046">
    <property type="entry name" value="MurC"/>
    <property type="match status" value="1"/>
</dbReference>
<dbReference type="Pfam" id="PF01225">
    <property type="entry name" value="Mur_ligase"/>
    <property type="match status" value="1"/>
</dbReference>
<evidence type="ECO:0000256" key="8">
    <source>
        <dbReference type="ARBA" id="ARBA00022840"/>
    </source>
</evidence>
<keyword evidence="10 14" id="KW-0573">Peptidoglycan synthesis</keyword>
<dbReference type="Pfam" id="PF08245">
    <property type="entry name" value="Mur_ligase_M"/>
    <property type="match status" value="1"/>
</dbReference>
<evidence type="ECO:0000256" key="12">
    <source>
        <dbReference type="ARBA" id="ARBA00023316"/>
    </source>
</evidence>
<dbReference type="InterPro" id="IPR036565">
    <property type="entry name" value="Mur-like_cat_sf"/>
</dbReference>
<evidence type="ECO:0000313" key="18">
    <source>
        <dbReference type="EMBL" id="TCL42655.1"/>
    </source>
</evidence>
<dbReference type="GO" id="GO:0005737">
    <property type="term" value="C:cytoplasm"/>
    <property type="evidence" value="ECO:0007669"/>
    <property type="project" value="UniProtKB-SubCell"/>
</dbReference>
<keyword evidence="4 14" id="KW-0963">Cytoplasm</keyword>
<dbReference type="Gene3D" id="3.40.1190.10">
    <property type="entry name" value="Mur-like, catalytic domain"/>
    <property type="match status" value="1"/>
</dbReference>
<proteinExistence type="inferred from homology"/>
<dbReference type="Gene3D" id="3.90.190.20">
    <property type="entry name" value="Mur ligase, C-terminal domain"/>
    <property type="match status" value="1"/>
</dbReference>
<accession>A0A9X8UIN9</accession>